<dbReference type="AlphaFoldDB" id="A0A429GG11"/>
<proteinExistence type="predicted"/>
<dbReference type="Proteomes" id="UP000316217">
    <property type="component" value="Unassembled WGS sequence"/>
</dbReference>
<sequence>MTSSLAFAALGLLGLDTGLAILFLQNFGIIKPKEGADLAKGQAAWFLWVAGVAELFASYYFYVAGDALDAMIFGAYGLFWMGLFALTYWSGDARVLGPVGIAYAIFTLPLIPVTAMISLTVCGIIVMLLLIFLALIPATWGKANAKVLGILQLVCFVITSIAIIGLIFASMSGTPLEGIGKALLFMH</sequence>
<evidence type="ECO:0000256" key="1">
    <source>
        <dbReference type="SAM" id="Phobius"/>
    </source>
</evidence>
<feature type="transmembrane region" description="Helical" evidence="1">
    <location>
        <begin position="70"/>
        <end position="90"/>
    </location>
</feature>
<keyword evidence="4" id="KW-1185">Reference proteome</keyword>
<keyword evidence="1" id="KW-1133">Transmembrane helix</keyword>
<feature type="transmembrane region" description="Helical" evidence="1">
    <location>
        <begin position="147"/>
        <end position="169"/>
    </location>
</feature>
<evidence type="ECO:0000313" key="3">
    <source>
        <dbReference type="EMBL" id="RZN62159.1"/>
    </source>
</evidence>
<name>A0A429GG11_9CREN</name>
<accession>A0A429GG11</accession>
<dbReference type="RefSeq" id="WP_125672245.1">
    <property type="nucleotide sequence ID" value="NZ_RCOS01000137.1"/>
</dbReference>
<dbReference type="EMBL" id="RXII01000053">
    <property type="protein sequence ID" value="RZN62159.1"/>
    <property type="molecule type" value="Genomic_DNA"/>
</dbReference>
<evidence type="ECO:0000313" key="2">
    <source>
        <dbReference type="EMBL" id="RSN72810.1"/>
    </source>
</evidence>
<reference evidence="2 4" key="1">
    <citation type="submission" date="2018-10" db="EMBL/GenBank/DDBJ databases">
        <title>Co-occurring genomic capacity for anaerobic methane metabolism and dissimilatory sulfite reduction discovered in the Korarchaeota.</title>
        <authorList>
            <person name="Mckay L.J."/>
            <person name="Dlakic M."/>
            <person name="Fields M.W."/>
            <person name="Delmont T.O."/>
            <person name="Eren A.M."/>
            <person name="Jay Z.J."/>
            <person name="Klingelsmith K.B."/>
            <person name="Rusch D.B."/>
            <person name="Inskeep W.P."/>
        </authorList>
    </citation>
    <scope>NUCLEOTIDE SEQUENCE [LARGE SCALE GENOMIC DNA]</scope>
    <source>
        <strain evidence="2 4">MDKW</strain>
    </source>
</reference>
<dbReference type="EMBL" id="RCOS01000137">
    <property type="protein sequence ID" value="RSN72810.1"/>
    <property type="molecule type" value="Genomic_DNA"/>
</dbReference>
<reference evidence="3 5" key="2">
    <citation type="journal article" date="2019" name="Nat. Microbiol.">
        <title>Wide diversity of methane and short-chain alkane metabolisms in uncultured archaea.</title>
        <authorList>
            <person name="Borrel G."/>
            <person name="Adam P.S."/>
            <person name="McKay L.J."/>
            <person name="Chen L.X."/>
            <person name="Sierra-Garcia I.N."/>
            <person name="Sieber C.M."/>
            <person name="Letourneur Q."/>
            <person name="Ghozlane A."/>
            <person name="Andersen G.L."/>
            <person name="Li W.J."/>
            <person name="Hallam S.J."/>
            <person name="Muyzer G."/>
            <person name="de Oliveira V.M."/>
            <person name="Inskeep W.P."/>
            <person name="Banfield J.F."/>
            <person name="Gribaldo S."/>
        </authorList>
    </citation>
    <scope>NUCLEOTIDE SEQUENCE [LARGE SCALE GENOMIC DNA]</scope>
    <source>
        <strain evidence="3">NM4</strain>
    </source>
</reference>
<evidence type="ECO:0000313" key="5">
    <source>
        <dbReference type="Proteomes" id="UP000316217"/>
    </source>
</evidence>
<keyword evidence="1" id="KW-0812">Transmembrane</keyword>
<comment type="caution">
    <text evidence="2">The sequence shown here is derived from an EMBL/GenBank/DDBJ whole genome shotgun (WGS) entry which is preliminary data.</text>
</comment>
<feature type="transmembrane region" description="Helical" evidence="1">
    <location>
        <begin position="44"/>
        <end position="63"/>
    </location>
</feature>
<evidence type="ECO:0000313" key="4">
    <source>
        <dbReference type="Proteomes" id="UP000277582"/>
    </source>
</evidence>
<keyword evidence="1" id="KW-0472">Membrane</keyword>
<gene>
    <name evidence="2" type="ORF">D6D85_12240</name>
    <name evidence="3" type="ORF">EF810_03435</name>
</gene>
<dbReference type="Proteomes" id="UP000277582">
    <property type="component" value="Unassembled WGS sequence"/>
</dbReference>
<feature type="transmembrane region" description="Helical" evidence="1">
    <location>
        <begin position="102"/>
        <end position="135"/>
    </location>
</feature>
<protein>
    <submittedName>
        <fullName evidence="2">Uncharacterized protein</fullName>
    </submittedName>
</protein>
<organism evidence="2 4">
    <name type="scientific">Candidatus Methanodesulfokora washburnensis</name>
    <dbReference type="NCBI Taxonomy" id="2478471"/>
    <lineage>
        <taxon>Archaea</taxon>
        <taxon>Thermoproteota</taxon>
        <taxon>Candidatus Korarchaeia</taxon>
        <taxon>Candidatus Korarchaeia incertae sedis</taxon>
        <taxon>Candidatus Methanodesulfokora</taxon>
    </lineage>
</organism>